<evidence type="ECO:0000256" key="3">
    <source>
        <dbReference type="ARBA" id="ARBA00022801"/>
    </source>
</evidence>
<dbReference type="InterPro" id="IPR011658">
    <property type="entry name" value="PA14_dom"/>
</dbReference>
<dbReference type="EMBL" id="JBHSBY010000143">
    <property type="protein sequence ID" value="MFC4198836.1"/>
    <property type="molecule type" value="Genomic_DNA"/>
</dbReference>
<dbReference type="InterPro" id="IPR026891">
    <property type="entry name" value="Fn3-like"/>
</dbReference>
<dbReference type="SMART" id="SM01217">
    <property type="entry name" value="Fn3_like"/>
    <property type="match status" value="1"/>
</dbReference>
<dbReference type="InterPro" id="IPR017853">
    <property type="entry name" value="GH"/>
</dbReference>
<dbReference type="Pfam" id="PF01915">
    <property type="entry name" value="Glyco_hydro_3_C"/>
    <property type="match status" value="1"/>
</dbReference>
<dbReference type="Gene3D" id="3.40.50.1700">
    <property type="entry name" value="Glycoside hydrolase family 3 C-terminal domain"/>
    <property type="match status" value="2"/>
</dbReference>
<dbReference type="SUPFAM" id="SSF52279">
    <property type="entry name" value="Beta-D-glucan exohydrolase, C-terminal domain"/>
    <property type="match status" value="1"/>
</dbReference>
<dbReference type="PANTHER" id="PTHR42721:SF3">
    <property type="entry name" value="BETA-D-XYLOSIDASE 5-RELATED"/>
    <property type="match status" value="1"/>
</dbReference>
<dbReference type="InterPro" id="IPR036962">
    <property type="entry name" value="Glyco_hydro_3_N_sf"/>
</dbReference>
<evidence type="ECO:0000256" key="1">
    <source>
        <dbReference type="ARBA" id="ARBA00005336"/>
    </source>
</evidence>
<keyword evidence="3 5" id="KW-0378">Hydrolase</keyword>
<keyword evidence="6" id="KW-1185">Reference proteome</keyword>
<dbReference type="InterPro" id="IPR002772">
    <property type="entry name" value="Glyco_hydro_3_C"/>
</dbReference>
<evidence type="ECO:0000259" key="4">
    <source>
        <dbReference type="PROSITE" id="PS51820"/>
    </source>
</evidence>
<dbReference type="GO" id="GO:0016787">
    <property type="term" value="F:hydrolase activity"/>
    <property type="evidence" value="ECO:0007669"/>
    <property type="project" value="UniProtKB-KW"/>
</dbReference>
<name>A0ABV8NPV7_9SPHI</name>
<proteinExistence type="inferred from homology"/>
<dbReference type="Pfam" id="PF00933">
    <property type="entry name" value="Glyco_hydro_3"/>
    <property type="match status" value="1"/>
</dbReference>
<comment type="caution">
    <text evidence="5">The sequence shown here is derived from an EMBL/GenBank/DDBJ whole genome shotgun (WGS) entry which is preliminary data.</text>
</comment>
<dbReference type="InterPro" id="IPR013783">
    <property type="entry name" value="Ig-like_fold"/>
</dbReference>
<dbReference type="PANTHER" id="PTHR42721">
    <property type="entry name" value="SUGAR HYDROLASE-RELATED"/>
    <property type="match status" value="1"/>
</dbReference>
<dbReference type="PRINTS" id="PR00133">
    <property type="entry name" value="GLHYDRLASE3"/>
</dbReference>
<evidence type="ECO:0000256" key="2">
    <source>
        <dbReference type="ARBA" id="ARBA00022729"/>
    </source>
</evidence>
<keyword evidence="2" id="KW-0732">Signal</keyword>
<dbReference type="InterPro" id="IPR037524">
    <property type="entry name" value="PA14/GLEYA"/>
</dbReference>
<organism evidence="5 6">
    <name type="scientific">Pedobacter jamesrossensis</name>
    <dbReference type="NCBI Taxonomy" id="1908238"/>
    <lineage>
        <taxon>Bacteria</taxon>
        <taxon>Pseudomonadati</taxon>
        <taxon>Bacteroidota</taxon>
        <taxon>Sphingobacteriia</taxon>
        <taxon>Sphingobacteriales</taxon>
        <taxon>Sphingobacteriaceae</taxon>
        <taxon>Pedobacter</taxon>
    </lineage>
</organism>
<dbReference type="SUPFAM" id="SSF56988">
    <property type="entry name" value="Anthrax protective antigen"/>
    <property type="match status" value="1"/>
</dbReference>
<dbReference type="Pfam" id="PF14310">
    <property type="entry name" value="Fn3-like"/>
    <property type="match status" value="1"/>
</dbReference>
<evidence type="ECO:0000313" key="5">
    <source>
        <dbReference type="EMBL" id="MFC4198836.1"/>
    </source>
</evidence>
<dbReference type="SMART" id="SM00758">
    <property type="entry name" value="PA14"/>
    <property type="match status" value="1"/>
</dbReference>
<dbReference type="Proteomes" id="UP001595792">
    <property type="component" value="Unassembled WGS sequence"/>
</dbReference>
<dbReference type="InterPro" id="IPR036881">
    <property type="entry name" value="Glyco_hydro_3_C_sf"/>
</dbReference>
<protein>
    <submittedName>
        <fullName evidence="5">Glycoside hydrolase family 3 C-terminal domain-containing protein</fullName>
    </submittedName>
</protein>
<dbReference type="RefSeq" id="WP_378962883.1">
    <property type="nucleotide sequence ID" value="NZ_JBHRXC010000001.1"/>
</dbReference>
<dbReference type="Gene3D" id="3.20.20.300">
    <property type="entry name" value="Glycoside hydrolase, family 3, N-terminal domain"/>
    <property type="match status" value="1"/>
</dbReference>
<feature type="domain" description="PA14" evidence="4">
    <location>
        <begin position="466"/>
        <end position="602"/>
    </location>
</feature>
<dbReference type="InterPro" id="IPR001764">
    <property type="entry name" value="Glyco_hydro_3_N"/>
</dbReference>
<sequence length="872" mass="96640">MSLKYIFLLVTVFSLFAFNAIDKPKYPFQDSTLTVEERVDNLVGMLTLEEKISQMVNNSPSISRLHIPAYNWWNETLHGVARTSYKVTSYPQAIAMAATWDTTSLKTMADYSATEGRAIYNDSQRQGKTGIYLGLTYWTPNINIFRDPRWGRGQETYGEDPYLTGSLGKAFVRGLEGDNPKYLKASACAKHFAVHSGPEWNRSTFNAKVSDFDLWDTYLPAFRDLIVDAKVSGVMCAYNAFDGQPCCGSDKLMQKILRDDWKFTGYVTSDCGGISHFWRTHKTHPTKESAAADAVLHGTDCECSGDPTYRALLKAVKDGLISEKEITTSVKRLFTIRFRLGMFDQAEEVPFSKIDIAVLESDAHKAHALKMARQSMVLLKNEPFANPKSNVLPFGKDIKKIALVGPNADDKAVMLANYYGFPSRISSVLDGLRSKPGVEIIYEKGCNLVDNKVFKPNWKGNNFSFGGKKGFQVAYFKNTKWEGQPASISRVEKIDFQWGDGEQVADGIIANQFTMRFTADYKADETSDVVFELKGDDNVKLFIDGEKQIETDLKGGYYTLKAQKAKVYQIVIDYLQYTDNAEIELNMGTVESASAETIAQRVKNVDAIVFVGGIAASLEGESMPVSVEGFKGGDRTNIELPKVQTALMKALKATGKPVVFVNMSGGAMGFEWEAENLPAIVQAWYGGQAGGQAIADVLFGDYNPAGRLPITFYKNVNDLPDFEDYSMSNRTYRYYKGQPLYAFGHGLSYTNFKYSNLKAARSEKANEVLVTVDVTNIGKLAGDEVIQLYLSHQNVGYQTPIRALKAYQRSYFKAGATKTISFKLGANELSEVNGIGKVIRMSGNLAISVGGAQPSPTLLAQGKSIQEQFTLN</sequence>
<evidence type="ECO:0000313" key="6">
    <source>
        <dbReference type="Proteomes" id="UP001595792"/>
    </source>
</evidence>
<dbReference type="PROSITE" id="PS51820">
    <property type="entry name" value="PA14"/>
    <property type="match status" value="1"/>
</dbReference>
<comment type="similarity">
    <text evidence="1">Belongs to the glycosyl hydrolase 3 family.</text>
</comment>
<reference evidence="6" key="1">
    <citation type="journal article" date="2019" name="Int. J. Syst. Evol. Microbiol.">
        <title>The Global Catalogue of Microorganisms (GCM) 10K type strain sequencing project: providing services to taxonomists for standard genome sequencing and annotation.</title>
        <authorList>
            <consortium name="The Broad Institute Genomics Platform"/>
            <consortium name="The Broad Institute Genome Sequencing Center for Infectious Disease"/>
            <person name="Wu L."/>
            <person name="Ma J."/>
        </authorList>
    </citation>
    <scope>NUCLEOTIDE SEQUENCE [LARGE SCALE GENOMIC DNA]</scope>
    <source>
        <strain evidence="6">CCM 8689</strain>
    </source>
</reference>
<accession>A0ABV8NPV7</accession>
<dbReference type="InterPro" id="IPR044993">
    <property type="entry name" value="BXL"/>
</dbReference>
<dbReference type="Gene3D" id="2.60.40.10">
    <property type="entry name" value="Immunoglobulins"/>
    <property type="match status" value="1"/>
</dbReference>
<dbReference type="SUPFAM" id="SSF51445">
    <property type="entry name" value="(Trans)glycosidases"/>
    <property type="match status" value="1"/>
</dbReference>
<dbReference type="Pfam" id="PF07691">
    <property type="entry name" value="PA14"/>
    <property type="match status" value="1"/>
</dbReference>
<gene>
    <name evidence="5" type="ORF">ACFOUY_19170</name>
</gene>